<dbReference type="AlphaFoldDB" id="A0A5B7HGT3"/>
<dbReference type="EMBL" id="VSRR010028925">
    <property type="protein sequence ID" value="MPC69126.1"/>
    <property type="molecule type" value="Genomic_DNA"/>
</dbReference>
<reference evidence="1 2" key="1">
    <citation type="submission" date="2019-05" db="EMBL/GenBank/DDBJ databases">
        <title>Another draft genome of Portunus trituberculatus and its Hox gene families provides insights of decapod evolution.</title>
        <authorList>
            <person name="Jeong J.-H."/>
            <person name="Song I."/>
            <person name="Kim S."/>
            <person name="Choi T."/>
            <person name="Kim D."/>
            <person name="Ryu S."/>
            <person name="Kim W."/>
        </authorList>
    </citation>
    <scope>NUCLEOTIDE SEQUENCE [LARGE SCALE GENOMIC DNA]</scope>
    <source>
        <tissue evidence="1">Muscle</tissue>
    </source>
</reference>
<accession>A0A5B7HGT3</accession>
<sequence>MGVSQAEVTRGRGKLRCLESSKLVLPPGEVRGGEAAVPPLHPFPSAEASPLLPHYSHSSTAAPLHPCSSYVISSLSSAASY</sequence>
<organism evidence="1 2">
    <name type="scientific">Portunus trituberculatus</name>
    <name type="common">Swimming crab</name>
    <name type="synonym">Neptunus trituberculatus</name>
    <dbReference type="NCBI Taxonomy" id="210409"/>
    <lineage>
        <taxon>Eukaryota</taxon>
        <taxon>Metazoa</taxon>
        <taxon>Ecdysozoa</taxon>
        <taxon>Arthropoda</taxon>
        <taxon>Crustacea</taxon>
        <taxon>Multicrustacea</taxon>
        <taxon>Malacostraca</taxon>
        <taxon>Eumalacostraca</taxon>
        <taxon>Eucarida</taxon>
        <taxon>Decapoda</taxon>
        <taxon>Pleocyemata</taxon>
        <taxon>Brachyura</taxon>
        <taxon>Eubrachyura</taxon>
        <taxon>Portunoidea</taxon>
        <taxon>Portunidae</taxon>
        <taxon>Portuninae</taxon>
        <taxon>Portunus</taxon>
    </lineage>
</organism>
<keyword evidence="2" id="KW-1185">Reference proteome</keyword>
<dbReference type="Proteomes" id="UP000324222">
    <property type="component" value="Unassembled WGS sequence"/>
</dbReference>
<comment type="caution">
    <text evidence="1">The sequence shown here is derived from an EMBL/GenBank/DDBJ whole genome shotgun (WGS) entry which is preliminary data.</text>
</comment>
<name>A0A5B7HGT3_PORTR</name>
<protein>
    <submittedName>
        <fullName evidence="1">Uncharacterized protein</fullName>
    </submittedName>
</protein>
<gene>
    <name evidence="1" type="ORF">E2C01_063342</name>
</gene>
<evidence type="ECO:0000313" key="2">
    <source>
        <dbReference type="Proteomes" id="UP000324222"/>
    </source>
</evidence>
<proteinExistence type="predicted"/>
<evidence type="ECO:0000313" key="1">
    <source>
        <dbReference type="EMBL" id="MPC69126.1"/>
    </source>
</evidence>